<evidence type="ECO:0000313" key="2">
    <source>
        <dbReference type="EMBL" id="TFK80431.1"/>
    </source>
</evidence>
<organism evidence="2 3">
    <name type="scientific">Polyporus arcularius HHB13444</name>
    <dbReference type="NCBI Taxonomy" id="1314778"/>
    <lineage>
        <taxon>Eukaryota</taxon>
        <taxon>Fungi</taxon>
        <taxon>Dikarya</taxon>
        <taxon>Basidiomycota</taxon>
        <taxon>Agaricomycotina</taxon>
        <taxon>Agaricomycetes</taxon>
        <taxon>Polyporales</taxon>
        <taxon>Polyporaceae</taxon>
        <taxon>Polyporus</taxon>
    </lineage>
</organism>
<dbReference type="Proteomes" id="UP000308197">
    <property type="component" value="Unassembled WGS sequence"/>
</dbReference>
<accession>A0A5C3NT76</accession>
<protein>
    <recommendedName>
        <fullName evidence="1">DUF6534 domain-containing protein</fullName>
    </recommendedName>
</protein>
<feature type="domain" description="DUF6534" evidence="1">
    <location>
        <begin position="2"/>
        <end position="94"/>
    </location>
</feature>
<evidence type="ECO:0000259" key="1">
    <source>
        <dbReference type="Pfam" id="PF20152"/>
    </source>
</evidence>
<sequence>MAVTADPLLTGVFIHSLRRSRTGFKQTDSTIDVLVLYSINTGLITGYRELLLSLQRPRISIRILPDDLIYAAVGVVGTKLYATTLLAALNSRQSLAARGTLTFWLTQVEIVDIRPSIALSMVQRPAASFSNSERTPPPEYCLLRFLWSRAVGHDLHT</sequence>
<dbReference type="InParanoid" id="A0A5C3NT76"/>
<dbReference type="EMBL" id="ML211773">
    <property type="protein sequence ID" value="TFK80431.1"/>
    <property type="molecule type" value="Genomic_DNA"/>
</dbReference>
<evidence type="ECO:0000313" key="3">
    <source>
        <dbReference type="Proteomes" id="UP000308197"/>
    </source>
</evidence>
<proteinExistence type="predicted"/>
<dbReference type="InterPro" id="IPR045339">
    <property type="entry name" value="DUF6534"/>
</dbReference>
<dbReference type="AlphaFoldDB" id="A0A5C3NT76"/>
<reference evidence="2 3" key="1">
    <citation type="journal article" date="2019" name="Nat. Ecol. Evol.">
        <title>Megaphylogeny resolves global patterns of mushroom evolution.</title>
        <authorList>
            <person name="Varga T."/>
            <person name="Krizsan K."/>
            <person name="Foldi C."/>
            <person name="Dima B."/>
            <person name="Sanchez-Garcia M."/>
            <person name="Sanchez-Ramirez S."/>
            <person name="Szollosi G.J."/>
            <person name="Szarkandi J.G."/>
            <person name="Papp V."/>
            <person name="Albert L."/>
            <person name="Andreopoulos W."/>
            <person name="Angelini C."/>
            <person name="Antonin V."/>
            <person name="Barry K.W."/>
            <person name="Bougher N.L."/>
            <person name="Buchanan P."/>
            <person name="Buyck B."/>
            <person name="Bense V."/>
            <person name="Catcheside P."/>
            <person name="Chovatia M."/>
            <person name="Cooper J."/>
            <person name="Damon W."/>
            <person name="Desjardin D."/>
            <person name="Finy P."/>
            <person name="Geml J."/>
            <person name="Haridas S."/>
            <person name="Hughes K."/>
            <person name="Justo A."/>
            <person name="Karasinski D."/>
            <person name="Kautmanova I."/>
            <person name="Kiss B."/>
            <person name="Kocsube S."/>
            <person name="Kotiranta H."/>
            <person name="LaButti K.M."/>
            <person name="Lechner B.E."/>
            <person name="Liimatainen K."/>
            <person name="Lipzen A."/>
            <person name="Lukacs Z."/>
            <person name="Mihaltcheva S."/>
            <person name="Morgado L.N."/>
            <person name="Niskanen T."/>
            <person name="Noordeloos M.E."/>
            <person name="Ohm R.A."/>
            <person name="Ortiz-Santana B."/>
            <person name="Ovrebo C."/>
            <person name="Racz N."/>
            <person name="Riley R."/>
            <person name="Savchenko A."/>
            <person name="Shiryaev A."/>
            <person name="Soop K."/>
            <person name="Spirin V."/>
            <person name="Szebenyi C."/>
            <person name="Tomsovsky M."/>
            <person name="Tulloss R.E."/>
            <person name="Uehling J."/>
            <person name="Grigoriev I.V."/>
            <person name="Vagvolgyi C."/>
            <person name="Papp T."/>
            <person name="Martin F.M."/>
            <person name="Miettinen O."/>
            <person name="Hibbett D.S."/>
            <person name="Nagy L.G."/>
        </authorList>
    </citation>
    <scope>NUCLEOTIDE SEQUENCE [LARGE SCALE GENOMIC DNA]</scope>
    <source>
        <strain evidence="2 3">HHB13444</strain>
    </source>
</reference>
<name>A0A5C3NT76_9APHY</name>
<gene>
    <name evidence="2" type="ORF">K466DRAFT_605339</name>
</gene>
<keyword evidence="3" id="KW-1185">Reference proteome</keyword>
<dbReference type="STRING" id="1314778.A0A5C3NT76"/>
<dbReference type="Pfam" id="PF20152">
    <property type="entry name" value="DUF6534"/>
    <property type="match status" value="1"/>
</dbReference>